<reference evidence="2 3" key="1">
    <citation type="submission" date="2019-02" db="EMBL/GenBank/DDBJ databases">
        <title>Planctomycetal bacteria perform biofilm scaping via a novel small molecule.</title>
        <authorList>
            <person name="Jeske O."/>
            <person name="Boedeker C."/>
            <person name="Wiegand S."/>
            <person name="Breitling P."/>
            <person name="Kallscheuer N."/>
            <person name="Jogler M."/>
            <person name="Rohde M."/>
            <person name="Petersen J."/>
            <person name="Medema M.H."/>
            <person name="Surup F."/>
            <person name="Jogler C."/>
        </authorList>
    </citation>
    <scope>NUCLEOTIDE SEQUENCE [LARGE SCALE GENOMIC DNA]</scope>
    <source>
        <strain evidence="2 3">Mal15</strain>
    </source>
</reference>
<dbReference type="KEGG" id="smam:Mal15_42650"/>
<evidence type="ECO:0000256" key="1">
    <source>
        <dbReference type="SAM" id="MobiDB-lite"/>
    </source>
</evidence>
<organism evidence="2 3">
    <name type="scientific">Stieleria maiorica</name>
    <dbReference type="NCBI Taxonomy" id="2795974"/>
    <lineage>
        <taxon>Bacteria</taxon>
        <taxon>Pseudomonadati</taxon>
        <taxon>Planctomycetota</taxon>
        <taxon>Planctomycetia</taxon>
        <taxon>Pirellulales</taxon>
        <taxon>Pirellulaceae</taxon>
        <taxon>Stieleria</taxon>
    </lineage>
</organism>
<evidence type="ECO:0000313" key="3">
    <source>
        <dbReference type="Proteomes" id="UP000321353"/>
    </source>
</evidence>
<keyword evidence="3" id="KW-1185">Reference proteome</keyword>
<protein>
    <submittedName>
        <fullName evidence="2">Uncharacterized protein</fullName>
    </submittedName>
</protein>
<accession>A0A5B9MKR7</accession>
<sequence>MKTIDTVPSPERIAKEINHSRRERDLLRRLYRLSVDVRELRNAIPNDGTSSEGGNSRPEGNQ</sequence>
<feature type="compositionally biased region" description="Polar residues" evidence="1">
    <location>
        <begin position="47"/>
        <end position="62"/>
    </location>
</feature>
<name>A0A5B9MKR7_9BACT</name>
<dbReference type="EMBL" id="CP036264">
    <property type="protein sequence ID" value="QEG00196.1"/>
    <property type="molecule type" value="Genomic_DNA"/>
</dbReference>
<dbReference type="AlphaFoldDB" id="A0A5B9MKR7"/>
<proteinExistence type="predicted"/>
<gene>
    <name evidence="2" type="ORF">Mal15_42650</name>
</gene>
<dbReference type="Proteomes" id="UP000321353">
    <property type="component" value="Chromosome"/>
</dbReference>
<evidence type="ECO:0000313" key="2">
    <source>
        <dbReference type="EMBL" id="QEG00196.1"/>
    </source>
</evidence>
<feature type="region of interest" description="Disordered" evidence="1">
    <location>
        <begin position="40"/>
        <end position="62"/>
    </location>
</feature>